<dbReference type="EMBL" id="BAOP01000016">
    <property type="protein sequence ID" value="GAC80307.1"/>
    <property type="molecule type" value="Genomic_DNA"/>
</dbReference>
<keyword evidence="2" id="KW-0812">Transmembrane</keyword>
<accession>M3UX79</accession>
<evidence type="ECO:0000256" key="1">
    <source>
        <dbReference type="SAM" id="MobiDB-lite"/>
    </source>
</evidence>
<keyword evidence="2" id="KW-1133">Transmembrane helix</keyword>
<dbReference type="eggNOG" id="COG1388">
    <property type="taxonomic scope" value="Bacteria"/>
</dbReference>
<feature type="compositionally biased region" description="Basic and acidic residues" evidence="1">
    <location>
        <begin position="11"/>
        <end position="20"/>
    </location>
</feature>
<evidence type="ECO:0000313" key="4">
    <source>
        <dbReference type="Proteomes" id="UP000035009"/>
    </source>
</evidence>
<dbReference type="Proteomes" id="UP000035009">
    <property type="component" value="Unassembled WGS sequence"/>
</dbReference>
<comment type="caution">
    <text evidence="3">The sequence shown here is derived from an EMBL/GenBank/DDBJ whole genome shotgun (WGS) entry which is preliminary data.</text>
</comment>
<evidence type="ECO:0008006" key="5">
    <source>
        <dbReference type="Google" id="ProtNLM"/>
    </source>
</evidence>
<reference evidence="3 4" key="1">
    <citation type="submission" date="2013-02" db="EMBL/GenBank/DDBJ databases">
        <title>Whole genome shotgun sequence of Gordonia malaquae NBRC 108250.</title>
        <authorList>
            <person name="Yoshida I."/>
            <person name="Hosoyama A."/>
            <person name="Tsuchikane K."/>
            <person name="Ando Y."/>
            <person name="Baba S."/>
            <person name="Ohji S."/>
            <person name="Hamada M."/>
            <person name="Tamura T."/>
            <person name="Yamazoe A."/>
            <person name="Yamazaki S."/>
            <person name="Fujita N."/>
        </authorList>
    </citation>
    <scope>NUCLEOTIDE SEQUENCE [LARGE SCALE GENOMIC DNA]</scope>
    <source>
        <strain evidence="3 4">NBRC 108250</strain>
    </source>
</reference>
<feature type="region of interest" description="Disordered" evidence="1">
    <location>
        <begin position="1"/>
        <end position="20"/>
    </location>
</feature>
<dbReference type="AlphaFoldDB" id="M3UX79"/>
<sequence>MSQALITRPAARADRSPERARISAMTCDIPVVDTRRVDHSSPRVDGDVCRPTGRGRRRSAGVDSLKHEPQAQWEARDRAVLRPSRASRSTVASPATNRSNTEAVFRRRRVVGSLLLGAVLAGVVWILAIIGGSYQDAATPDVPAATQVVHVRSGESLTDVAHRIAPDLPAAGVVAQLRAMNGLDTSGLRVSQSLVAPAY</sequence>
<proteinExistence type="predicted"/>
<organism evidence="3 4">
    <name type="scientific">Gordonia malaquae NBRC 108250</name>
    <dbReference type="NCBI Taxonomy" id="1223542"/>
    <lineage>
        <taxon>Bacteria</taxon>
        <taxon>Bacillati</taxon>
        <taxon>Actinomycetota</taxon>
        <taxon>Actinomycetes</taxon>
        <taxon>Mycobacteriales</taxon>
        <taxon>Gordoniaceae</taxon>
        <taxon>Gordonia</taxon>
    </lineage>
</organism>
<feature type="compositionally biased region" description="Polar residues" evidence="1">
    <location>
        <begin position="86"/>
        <end position="100"/>
    </location>
</feature>
<feature type="compositionally biased region" description="Basic and acidic residues" evidence="1">
    <location>
        <begin position="38"/>
        <end position="48"/>
    </location>
</feature>
<feature type="transmembrane region" description="Helical" evidence="2">
    <location>
        <begin position="114"/>
        <end position="134"/>
    </location>
</feature>
<dbReference type="STRING" id="410332.SAMN04488550_1995"/>
<feature type="region of interest" description="Disordered" evidence="1">
    <location>
        <begin position="38"/>
        <end position="100"/>
    </location>
</feature>
<name>M3UX79_GORML</name>
<protein>
    <recommendedName>
        <fullName evidence="5">LysM domain-containing protein</fullName>
    </recommendedName>
</protein>
<evidence type="ECO:0000313" key="3">
    <source>
        <dbReference type="EMBL" id="GAC80307.1"/>
    </source>
</evidence>
<gene>
    <name evidence="3" type="ORF">GM1_016_00680</name>
</gene>
<evidence type="ECO:0000256" key="2">
    <source>
        <dbReference type="SAM" id="Phobius"/>
    </source>
</evidence>
<dbReference type="RefSeq" id="WP_008379261.1">
    <property type="nucleotide sequence ID" value="NZ_BAOP01000016.1"/>
</dbReference>
<keyword evidence="4" id="KW-1185">Reference proteome</keyword>
<keyword evidence="2" id="KW-0472">Membrane</keyword>
<feature type="compositionally biased region" description="Basic and acidic residues" evidence="1">
    <location>
        <begin position="64"/>
        <end position="80"/>
    </location>
</feature>